<dbReference type="InterPro" id="IPR047210">
    <property type="entry name" value="TPP_PYR_POXB-like"/>
</dbReference>
<dbReference type="InterPro" id="IPR000399">
    <property type="entry name" value="TPP-bd_CS"/>
</dbReference>
<reference evidence="7 8" key="1">
    <citation type="submission" date="2016-11" db="EMBL/GenBank/DDBJ databases">
        <authorList>
            <person name="Jaros S."/>
            <person name="Januszkiewicz K."/>
            <person name="Wedrychowicz H."/>
        </authorList>
    </citation>
    <scope>NUCLEOTIDE SEQUENCE [LARGE SCALE GENOMIC DNA]</scope>
    <source>
        <strain evidence="7 8">DSM 26897</strain>
    </source>
</reference>
<dbReference type="Pfam" id="PF02776">
    <property type="entry name" value="TPP_enzyme_N"/>
    <property type="match status" value="1"/>
</dbReference>
<dbReference type="Pfam" id="PF02775">
    <property type="entry name" value="TPP_enzyme_C"/>
    <property type="match status" value="1"/>
</dbReference>
<dbReference type="AlphaFoldDB" id="A0A1M5IY01"/>
<dbReference type="RefSeq" id="WP_073048526.1">
    <property type="nucleotide sequence ID" value="NZ_FQUO01000026.1"/>
</dbReference>
<proteinExistence type="inferred from homology"/>
<dbReference type="PANTHER" id="PTHR42981">
    <property type="entry name" value="PYRUVATE DEHYDROGENASE [UBIQUINONE]"/>
    <property type="match status" value="1"/>
</dbReference>
<dbReference type="EMBL" id="FQUO01000026">
    <property type="protein sequence ID" value="SHG33248.1"/>
    <property type="molecule type" value="Genomic_DNA"/>
</dbReference>
<dbReference type="Proteomes" id="UP000184368">
    <property type="component" value="Unassembled WGS sequence"/>
</dbReference>
<evidence type="ECO:0000259" key="5">
    <source>
        <dbReference type="Pfam" id="PF02775"/>
    </source>
</evidence>
<dbReference type="CDD" id="cd07039">
    <property type="entry name" value="TPP_PYR_POX"/>
    <property type="match status" value="1"/>
</dbReference>
<dbReference type="STRING" id="1302690.BUE76_05495"/>
<dbReference type="InterPro" id="IPR029035">
    <property type="entry name" value="DHS-like_NAD/FAD-binding_dom"/>
</dbReference>
<dbReference type="InterPro" id="IPR029061">
    <property type="entry name" value="THDP-binding"/>
</dbReference>
<evidence type="ECO:0000313" key="7">
    <source>
        <dbReference type="EMBL" id="SHG33248.1"/>
    </source>
</evidence>
<sequence>MQIPAINATYTNGPYTLSDLLLDRLLAWEVDTIFGIPGDGVNGFMEALRRKQGQIRFIHVRHEEMGALAAVSYAKLTGKIGVCFGTTGPGAVHLLNGLLDAQMDHVPLLAITGITFHDLIGSENMQGYDSNKMMEPFTVYNERVMGPAHVEGLVDRACRTTLTKRRPVHIAIPADFQSLPADHIQPSKENVPHHTSALFHLPIRIPEKGLLTKAADLLNTKSKVAILVGVGASGAGDEVAQIAELLGAPVIKSMLGKDVIADDSPYTTGGTGHTTTAPSKMVMDTCDCLLIIGSTMPYLKWYPKPNQAACIQIDDMPERIGMRYPATVGLAGDAKATLQELLPLLRQKQDRTFLEQAQAGMARWWQFVEAQAARTSLPMKPQVPAQHLSSLLADDAILLGDAGTVAYWINKHIKLRKGQRFTLSGTSCTMASGISYGIGAQAAFPKRQVVVMTGDGAMTMALGELLTLAQYQLPVKLLVFKNNTLALEKWEQMGFMGNPEFGNDLLPADFVKIAEGCGVRAIKIDDPTTCRQQLQEALMADGPVLIECVVDPHEPALATPLPEEHAANFLESFDKISKDKSELLHGLRESLQQQMDILPETMGAQARKLLDALKEMD</sequence>
<comment type="similarity">
    <text evidence="1 3">Belongs to the TPP enzyme family.</text>
</comment>
<dbReference type="InterPro" id="IPR011766">
    <property type="entry name" value="TPP_enzyme_TPP-bd"/>
</dbReference>
<dbReference type="GO" id="GO:0000287">
    <property type="term" value="F:magnesium ion binding"/>
    <property type="evidence" value="ECO:0007669"/>
    <property type="project" value="InterPro"/>
</dbReference>
<dbReference type="InterPro" id="IPR047211">
    <property type="entry name" value="POXB-like"/>
</dbReference>
<evidence type="ECO:0000313" key="8">
    <source>
        <dbReference type="Proteomes" id="UP000184368"/>
    </source>
</evidence>
<feature type="domain" description="Thiamine pyrophosphate enzyme central" evidence="4">
    <location>
        <begin position="211"/>
        <end position="341"/>
    </location>
</feature>
<dbReference type="InterPro" id="IPR012001">
    <property type="entry name" value="Thiamin_PyroP_enz_TPP-bd_dom"/>
</dbReference>
<dbReference type="PANTHER" id="PTHR42981:SF2">
    <property type="entry name" value="PYRUVATE DEHYDROGENASE [UBIQUINONE]"/>
    <property type="match status" value="1"/>
</dbReference>
<evidence type="ECO:0000256" key="2">
    <source>
        <dbReference type="ARBA" id="ARBA00023052"/>
    </source>
</evidence>
<evidence type="ECO:0000259" key="4">
    <source>
        <dbReference type="Pfam" id="PF00205"/>
    </source>
</evidence>
<dbReference type="PROSITE" id="PS00187">
    <property type="entry name" value="TPP_ENZYMES"/>
    <property type="match status" value="1"/>
</dbReference>
<dbReference type="Gene3D" id="3.40.50.970">
    <property type="match status" value="2"/>
</dbReference>
<feature type="domain" description="Thiamine pyrophosphate enzyme TPP-binding" evidence="5">
    <location>
        <begin position="401"/>
        <end position="548"/>
    </location>
</feature>
<dbReference type="InterPro" id="IPR047212">
    <property type="entry name" value="TPP_POXB-like"/>
</dbReference>
<keyword evidence="7" id="KW-0670">Pyruvate</keyword>
<dbReference type="SUPFAM" id="SSF52518">
    <property type="entry name" value="Thiamin diphosphate-binding fold (THDP-binding)"/>
    <property type="match status" value="2"/>
</dbReference>
<evidence type="ECO:0000259" key="6">
    <source>
        <dbReference type="Pfam" id="PF02776"/>
    </source>
</evidence>
<keyword evidence="2 3" id="KW-0786">Thiamine pyrophosphate</keyword>
<organism evidence="7 8">
    <name type="scientific">Cnuella takakiae</name>
    <dbReference type="NCBI Taxonomy" id="1302690"/>
    <lineage>
        <taxon>Bacteria</taxon>
        <taxon>Pseudomonadati</taxon>
        <taxon>Bacteroidota</taxon>
        <taxon>Chitinophagia</taxon>
        <taxon>Chitinophagales</taxon>
        <taxon>Chitinophagaceae</taxon>
        <taxon>Cnuella</taxon>
    </lineage>
</organism>
<dbReference type="CDD" id="cd02014">
    <property type="entry name" value="TPP_POX"/>
    <property type="match status" value="1"/>
</dbReference>
<dbReference type="Pfam" id="PF00205">
    <property type="entry name" value="TPP_enzyme_M"/>
    <property type="match status" value="1"/>
</dbReference>
<dbReference type="GO" id="GO:0003824">
    <property type="term" value="F:catalytic activity"/>
    <property type="evidence" value="ECO:0007669"/>
    <property type="project" value="InterPro"/>
</dbReference>
<dbReference type="Gene3D" id="3.40.50.1220">
    <property type="entry name" value="TPP-binding domain"/>
    <property type="match status" value="1"/>
</dbReference>
<dbReference type="GO" id="GO:0019752">
    <property type="term" value="P:carboxylic acid metabolic process"/>
    <property type="evidence" value="ECO:0007669"/>
    <property type="project" value="UniProtKB-ARBA"/>
</dbReference>
<evidence type="ECO:0000256" key="3">
    <source>
        <dbReference type="RuleBase" id="RU362132"/>
    </source>
</evidence>
<dbReference type="GO" id="GO:0030976">
    <property type="term" value="F:thiamine pyrophosphate binding"/>
    <property type="evidence" value="ECO:0007669"/>
    <property type="project" value="InterPro"/>
</dbReference>
<keyword evidence="8" id="KW-1185">Reference proteome</keyword>
<accession>A0A1M5IY01</accession>
<dbReference type="SUPFAM" id="SSF52467">
    <property type="entry name" value="DHS-like NAD/FAD-binding domain"/>
    <property type="match status" value="1"/>
</dbReference>
<feature type="domain" description="Thiamine pyrophosphate enzyme N-terminal TPP-binding" evidence="6">
    <location>
        <begin position="16"/>
        <end position="126"/>
    </location>
</feature>
<gene>
    <name evidence="7" type="ORF">SAMN05444008_12634</name>
</gene>
<dbReference type="InterPro" id="IPR012000">
    <property type="entry name" value="Thiamin_PyroP_enz_cen_dom"/>
</dbReference>
<dbReference type="OrthoDB" id="4494979at2"/>
<evidence type="ECO:0000256" key="1">
    <source>
        <dbReference type="ARBA" id="ARBA00007812"/>
    </source>
</evidence>
<name>A0A1M5IY01_9BACT</name>
<protein>
    <submittedName>
        <fullName evidence="7">Pyruvate oxidase</fullName>
    </submittedName>
</protein>